<dbReference type="eggNOG" id="COG1524">
    <property type="taxonomic scope" value="Bacteria"/>
</dbReference>
<accession>C5CDS2</accession>
<name>C5CDS2_KOSOT</name>
<proteinExistence type="predicted"/>
<organism evidence="1 2">
    <name type="scientific">Kosmotoga olearia (strain ATCC BAA-1733 / DSM 21960 / TBF 19.5.1)</name>
    <dbReference type="NCBI Taxonomy" id="521045"/>
    <lineage>
        <taxon>Bacteria</taxon>
        <taxon>Thermotogati</taxon>
        <taxon>Thermotogota</taxon>
        <taxon>Thermotogae</taxon>
        <taxon>Kosmotogales</taxon>
        <taxon>Kosmotogaceae</taxon>
        <taxon>Kosmotoga</taxon>
    </lineage>
</organism>
<dbReference type="InterPro" id="IPR017850">
    <property type="entry name" value="Alkaline_phosphatase_core_sf"/>
</dbReference>
<dbReference type="Gene3D" id="3.40.720.10">
    <property type="entry name" value="Alkaline Phosphatase, subunit A"/>
    <property type="match status" value="1"/>
</dbReference>
<dbReference type="Pfam" id="PF01663">
    <property type="entry name" value="Phosphodiest"/>
    <property type="match status" value="1"/>
</dbReference>
<dbReference type="SUPFAM" id="SSF53649">
    <property type="entry name" value="Alkaline phosphatase-like"/>
    <property type="match status" value="1"/>
</dbReference>
<dbReference type="GO" id="GO:0016787">
    <property type="term" value="F:hydrolase activity"/>
    <property type="evidence" value="ECO:0007669"/>
    <property type="project" value="UniProtKB-ARBA"/>
</dbReference>
<evidence type="ECO:0000313" key="2">
    <source>
        <dbReference type="Proteomes" id="UP000002382"/>
    </source>
</evidence>
<evidence type="ECO:0000313" key="1">
    <source>
        <dbReference type="EMBL" id="ACR80084.1"/>
    </source>
</evidence>
<dbReference type="STRING" id="521045.Kole_1391"/>
<dbReference type="AlphaFoldDB" id="C5CDS2"/>
<dbReference type="PANTHER" id="PTHR10151">
    <property type="entry name" value="ECTONUCLEOTIDE PYROPHOSPHATASE/PHOSPHODIESTERASE"/>
    <property type="match status" value="1"/>
</dbReference>
<sequence length="404" mass="46151">MLLFLEVMSLLEKKLVLPDYSNKKTIPNFSSAILQHFGVEPPFEPFPLALEDINLKGIDKIIIFIIDALSYNAVLKLLGKGGFEHIKPDTLKKMTSVFPSTTTAALTSFFTGVPPAQHGMLGYTLYLKEFGGLSNMIELTPMAQERDGLTKVGFDPMKFLPLPTIFQQLHEAGITGYHITSKSFVNTGLSRMHSIDAHIKGVYGLGDMIEEVHHIISSGPKKSLTYVYWGLIDSYGHRYGPKSEAYMEESYWLLRALDDFFGKLRSKKTAFFIVADHGQIETPWEKEIWWTKREKIYDYLYALPGGEHRAMYLYTHYPEELKSVILNNWNEQLMVLNLEDAEELNLFGGHLKKDLKSRVGELIVIPRDDYAFCFKYTGQEHSMKGRHGGLTDDEMFVPLIFLRK</sequence>
<protein>
    <submittedName>
        <fullName evidence="1">Type I phosphodiesterase/nucleotide pyrophosphatase</fullName>
    </submittedName>
</protein>
<dbReference type="InterPro" id="IPR002591">
    <property type="entry name" value="Phosphodiest/P_Trfase"/>
</dbReference>
<dbReference type="EMBL" id="CP001634">
    <property type="protein sequence ID" value="ACR80084.1"/>
    <property type="molecule type" value="Genomic_DNA"/>
</dbReference>
<reference evidence="1 2" key="1">
    <citation type="submission" date="2009-06" db="EMBL/GenBank/DDBJ databases">
        <title>Complete sequence of Thermotogales bacterium TBF 19.5.1.</title>
        <authorList>
            <consortium name="US DOE Joint Genome Institute"/>
            <person name="Lucas S."/>
            <person name="Copeland A."/>
            <person name="Lapidus A."/>
            <person name="Glavina del Rio T."/>
            <person name="Tice H."/>
            <person name="Bruce D."/>
            <person name="Goodwin L."/>
            <person name="Pitluck S."/>
            <person name="Chertkov O."/>
            <person name="Brettin T."/>
            <person name="Detter J.C."/>
            <person name="Han C."/>
            <person name="Schmutz J."/>
            <person name="Larimer F."/>
            <person name="Land M."/>
            <person name="Hauser L."/>
            <person name="Kyrpides N."/>
            <person name="Ovchinnikova G."/>
            <person name="Noll K."/>
        </authorList>
    </citation>
    <scope>NUCLEOTIDE SEQUENCE [LARGE SCALE GENOMIC DNA]</scope>
    <source>
        <strain evidence="2">ATCC BAA-1733 / DSM 21960 / TBF 19.5.1</strain>
    </source>
</reference>
<dbReference type="HOGENOM" id="CLU_039939_1_0_0"/>
<keyword evidence="2" id="KW-1185">Reference proteome</keyword>
<gene>
    <name evidence="1" type="ordered locus">Kole_1391</name>
</gene>
<dbReference type="Proteomes" id="UP000002382">
    <property type="component" value="Chromosome"/>
</dbReference>
<reference evidence="1 2" key="2">
    <citation type="journal article" date="2011" name="J. Bacteriol.">
        <title>Genome Sequence of Kosmotoga olearia Strain TBF 19.5.1, a Thermophilic Bacterium with a Wide Growth Temperature Range, Isolated from the Troll B Oil Platform in the North Sea.</title>
        <authorList>
            <person name="Swithers K.S."/>
            <person name="Dipippo J.L."/>
            <person name="Bruce D.C."/>
            <person name="Detter C."/>
            <person name="Tapia R."/>
            <person name="Han S."/>
            <person name="Goodwin L.A."/>
            <person name="Han J."/>
            <person name="Woyke T."/>
            <person name="Pitluck S."/>
            <person name="Pennacchio L."/>
            <person name="Nolan M."/>
            <person name="Mikhailova N."/>
            <person name="Land M.L."/>
            <person name="Nesbo C.L."/>
            <person name="Gogarten J.P."/>
            <person name="Noll K.M."/>
        </authorList>
    </citation>
    <scope>NUCLEOTIDE SEQUENCE [LARGE SCALE GENOMIC DNA]</scope>
    <source>
        <strain evidence="2">ATCC BAA-1733 / DSM 21960 / TBF 19.5.1</strain>
    </source>
</reference>
<dbReference type="KEGG" id="kol:Kole_1391"/>
<dbReference type="PANTHER" id="PTHR10151:SF120">
    <property type="entry name" value="BIS(5'-ADENOSYL)-TRIPHOSPHATASE"/>
    <property type="match status" value="1"/>
</dbReference>